<dbReference type="PROSITE" id="PS00181">
    <property type="entry name" value="GLNA_ATP"/>
    <property type="match status" value="1"/>
</dbReference>
<dbReference type="PANTHER" id="PTHR43785:SF3">
    <property type="entry name" value="GS CATALYTIC DOMAIN-CONTAINING PROTEIN"/>
    <property type="match status" value="1"/>
</dbReference>
<reference evidence="7 8" key="1">
    <citation type="submission" date="2019-03" db="EMBL/GenBank/DDBJ databases">
        <title>Genomic Encyclopedia of Archaeal and Bacterial Type Strains, Phase II (KMG-II): from individual species to whole genera.</title>
        <authorList>
            <person name="Goeker M."/>
        </authorList>
    </citation>
    <scope>NUCLEOTIDE SEQUENCE [LARGE SCALE GENOMIC DNA]</scope>
    <source>
        <strain evidence="7 8">DSM 15594</strain>
    </source>
</reference>
<dbReference type="InterPro" id="IPR036651">
    <property type="entry name" value="Gln_synt_N_sf"/>
</dbReference>
<comment type="caution">
    <text evidence="7">The sequence shown here is derived from an EMBL/GenBank/DDBJ whole genome shotgun (WGS) entry which is preliminary data.</text>
</comment>
<dbReference type="Gene3D" id="3.30.590.10">
    <property type="entry name" value="Glutamine synthetase/guanido kinase, catalytic domain"/>
    <property type="match status" value="1"/>
</dbReference>
<dbReference type="Proteomes" id="UP000295058">
    <property type="component" value="Unassembled WGS sequence"/>
</dbReference>
<dbReference type="Gene3D" id="3.10.20.70">
    <property type="entry name" value="Glutamine synthetase, N-terminal domain"/>
    <property type="match status" value="1"/>
</dbReference>
<comment type="similarity">
    <text evidence="4 5">Belongs to the glutamine synthetase family.</text>
</comment>
<evidence type="ECO:0000256" key="5">
    <source>
        <dbReference type="RuleBase" id="RU000384"/>
    </source>
</evidence>
<dbReference type="SUPFAM" id="SSF55931">
    <property type="entry name" value="Glutamine synthetase/guanido kinase"/>
    <property type="match status" value="1"/>
</dbReference>
<organism evidence="7 8">
    <name type="scientific">Oceanimonas baumannii</name>
    <dbReference type="NCBI Taxonomy" id="129578"/>
    <lineage>
        <taxon>Bacteria</taxon>
        <taxon>Pseudomonadati</taxon>
        <taxon>Pseudomonadota</taxon>
        <taxon>Gammaproteobacteria</taxon>
        <taxon>Aeromonadales</taxon>
        <taxon>Aeromonadaceae</taxon>
        <taxon>Oceanimonas</taxon>
    </lineage>
</organism>
<dbReference type="SMART" id="SM01230">
    <property type="entry name" value="Gln-synt_C"/>
    <property type="match status" value="1"/>
</dbReference>
<keyword evidence="2" id="KW-0436">Ligase</keyword>
<evidence type="ECO:0000256" key="3">
    <source>
        <dbReference type="ARBA" id="ARBA00022842"/>
    </source>
</evidence>
<dbReference type="Pfam" id="PF00120">
    <property type="entry name" value="Gln-synt_C"/>
    <property type="match status" value="1"/>
</dbReference>
<dbReference type="EMBL" id="SODO01000001">
    <property type="protein sequence ID" value="TDW62434.1"/>
    <property type="molecule type" value="Genomic_DNA"/>
</dbReference>
<evidence type="ECO:0000259" key="6">
    <source>
        <dbReference type="PROSITE" id="PS51987"/>
    </source>
</evidence>
<accession>A0ABY2F3C4</accession>
<sequence>MLTNVFFTQSVIMSVQDPENRDMAWLRQWMQQHAITEVECLLPDFTGNARGKILPASKFLKEGGMRLPDNIFLQTVNGDWPDDEHIDWTERDMELHADINTPRLVPWASEPTAQVIHDCFDADGNPVEMAPRSVLRRVLQLYEREGWRPVVAPELEFFLVKKNEDWDYPLEPPIGRNGRPETARQSFSIDAVNEFDPIFEEMYDFCEAQELEVDTLIHESGAAQMEVNFIHGDALDLADQVFLFKRTMREAAMRHNVYATFMAKPMKNEPGSAMHIHQSLVDASGNNLFANPDGSHSELFLHFIGGMQRYIPAAVALFAPNVNSYRRLAFGDSAPRNMAWGEDNRTVGLRVPRSGLADRRIENRFAGADANPYLALAASLACGYLGMKQRIAPTEEVVGNAYDMPFGLARNLEEALQELEQCEELRDILGSRFVQAFIAVKRKEYEAFFTVISAWEREFLLLNV</sequence>
<feature type="domain" description="GS catalytic" evidence="6">
    <location>
        <begin position="131"/>
        <end position="464"/>
    </location>
</feature>
<evidence type="ECO:0000256" key="4">
    <source>
        <dbReference type="PROSITE-ProRule" id="PRU01331"/>
    </source>
</evidence>
<proteinExistence type="inferred from homology"/>
<keyword evidence="8" id="KW-1185">Reference proteome</keyword>
<protein>
    <submittedName>
        <fullName evidence="7">Glutamine synthetase</fullName>
    </submittedName>
</protein>
<name>A0ABY2F3C4_9GAMM</name>
<dbReference type="InterPro" id="IPR027303">
    <property type="entry name" value="Gln_synth_gly_rich_site"/>
</dbReference>
<evidence type="ECO:0000313" key="8">
    <source>
        <dbReference type="Proteomes" id="UP000295058"/>
    </source>
</evidence>
<evidence type="ECO:0000256" key="2">
    <source>
        <dbReference type="ARBA" id="ARBA00022598"/>
    </source>
</evidence>
<keyword evidence="3" id="KW-0460">Magnesium</keyword>
<gene>
    <name evidence="7" type="ORF">LY04_00501</name>
</gene>
<dbReference type="PROSITE" id="PS51987">
    <property type="entry name" value="GS_CATALYTIC"/>
    <property type="match status" value="1"/>
</dbReference>
<comment type="cofactor">
    <cofactor evidence="1">
        <name>Mg(2+)</name>
        <dbReference type="ChEBI" id="CHEBI:18420"/>
    </cofactor>
</comment>
<evidence type="ECO:0000256" key="1">
    <source>
        <dbReference type="ARBA" id="ARBA00001946"/>
    </source>
</evidence>
<dbReference type="SUPFAM" id="SSF54368">
    <property type="entry name" value="Glutamine synthetase, N-terminal domain"/>
    <property type="match status" value="1"/>
</dbReference>
<dbReference type="InterPro" id="IPR008146">
    <property type="entry name" value="Gln_synth_cat_dom"/>
</dbReference>
<dbReference type="InterPro" id="IPR014746">
    <property type="entry name" value="Gln_synth/guanido_kin_cat_dom"/>
</dbReference>
<evidence type="ECO:0000313" key="7">
    <source>
        <dbReference type="EMBL" id="TDW62434.1"/>
    </source>
</evidence>
<dbReference type="PANTHER" id="PTHR43785">
    <property type="entry name" value="GAMMA-GLUTAMYLPUTRESCINE SYNTHETASE"/>
    <property type="match status" value="1"/>
</dbReference>